<dbReference type="InterPro" id="IPR003779">
    <property type="entry name" value="CMD-like"/>
</dbReference>
<protein>
    <submittedName>
        <fullName evidence="3">Peroxidase-related enzyme</fullName>
    </submittedName>
</protein>
<dbReference type="InterPro" id="IPR010195">
    <property type="entry name" value="Uncharacterised_peroxidase-rel"/>
</dbReference>
<evidence type="ECO:0000313" key="4">
    <source>
        <dbReference type="Proteomes" id="UP000373149"/>
    </source>
</evidence>
<dbReference type="NCBIfam" id="TIGR00778">
    <property type="entry name" value="ahpD_dom"/>
    <property type="match status" value="1"/>
</dbReference>
<proteinExistence type="predicted"/>
<dbReference type="InterPro" id="IPR004675">
    <property type="entry name" value="AhpD_core"/>
</dbReference>
<dbReference type="RefSeq" id="WP_152862855.1">
    <property type="nucleotide sequence ID" value="NZ_VMNX01000045.1"/>
</dbReference>
<name>A0A5N8WSK3_9ACTN</name>
<dbReference type="Proteomes" id="UP000373149">
    <property type="component" value="Unassembled WGS sequence"/>
</dbReference>
<feature type="domain" description="Carboxymuconolactone decarboxylase-like" evidence="2">
    <location>
        <begin position="231"/>
        <end position="294"/>
    </location>
</feature>
<dbReference type="AlphaFoldDB" id="A0A5N8WSK3"/>
<sequence length="389" mass="40236">MRDGTPYRPGLVEHMDATRRALLAPESSGALTPGLRAWAAARVALLTGRPDLAATYSAEAADGPATAGATSTEPPAGDPALLDAVRRFTDAVTRAPRAASPEALGDLTAQGLGPAEIVSLAQICAFAAFEARVAAGLALLDAPPAPPAPAAAPGTAVDPADDRPTGEQPTGEPVAEEPLTAPVFTLAQLTWQPRIPAVDAGSLSAVQQAVIDAHATLSVASPYYRTLLHDPAALDHRTHVYNTVMYGRGGLPRPERELATLLVSRINGCVYCASVHGRKYAQLSRDEAAAEKVLHTGGAALAASPRPAAIARFAERHTLTPPRTDASDVAALRAAGLTEVELTDLVYSVALFAWANRLMLVLGDAEPSQRPDGDSDGPAARESCSRTSG</sequence>
<dbReference type="Pfam" id="PF02627">
    <property type="entry name" value="CMD"/>
    <property type="match status" value="1"/>
</dbReference>
<dbReference type="NCBIfam" id="TIGR01926">
    <property type="entry name" value="peroxid_rel"/>
    <property type="match status" value="1"/>
</dbReference>
<dbReference type="PANTHER" id="PTHR35446:SF2">
    <property type="entry name" value="CARBOXYMUCONOLACTONE DECARBOXYLASE-LIKE DOMAIN-CONTAINING PROTEIN"/>
    <property type="match status" value="1"/>
</dbReference>
<organism evidence="3 4">
    <name type="scientific">Streptomyces acidicola</name>
    <dbReference type="NCBI Taxonomy" id="2596892"/>
    <lineage>
        <taxon>Bacteria</taxon>
        <taxon>Bacillati</taxon>
        <taxon>Actinomycetota</taxon>
        <taxon>Actinomycetes</taxon>
        <taxon>Kitasatosporales</taxon>
        <taxon>Streptomycetaceae</taxon>
        <taxon>Streptomyces</taxon>
    </lineage>
</organism>
<evidence type="ECO:0000313" key="3">
    <source>
        <dbReference type="EMBL" id="MPY49806.1"/>
    </source>
</evidence>
<comment type="caution">
    <text evidence="3">The sequence shown here is derived from an EMBL/GenBank/DDBJ whole genome shotgun (WGS) entry which is preliminary data.</text>
</comment>
<reference evidence="3 4" key="1">
    <citation type="submission" date="2019-09" db="EMBL/GenBank/DDBJ databases">
        <authorList>
            <person name="Duangmal K."/>
            <person name="Teo W.F.A."/>
            <person name="Lipun K."/>
        </authorList>
    </citation>
    <scope>NUCLEOTIDE SEQUENCE [LARGE SCALE GENOMIC DNA]</scope>
    <source>
        <strain evidence="3 4">K1PN6</strain>
    </source>
</reference>
<dbReference type="Gene3D" id="1.20.1290.10">
    <property type="entry name" value="AhpD-like"/>
    <property type="match status" value="2"/>
</dbReference>
<keyword evidence="3" id="KW-0575">Peroxidase</keyword>
<dbReference type="GO" id="GO:0051920">
    <property type="term" value="F:peroxiredoxin activity"/>
    <property type="evidence" value="ECO:0007669"/>
    <property type="project" value="InterPro"/>
</dbReference>
<evidence type="ECO:0000256" key="1">
    <source>
        <dbReference type="SAM" id="MobiDB-lite"/>
    </source>
</evidence>
<keyword evidence="3" id="KW-0560">Oxidoreductase</keyword>
<dbReference type="SUPFAM" id="SSF69118">
    <property type="entry name" value="AhpD-like"/>
    <property type="match status" value="2"/>
</dbReference>
<feature type="region of interest" description="Disordered" evidence="1">
    <location>
        <begin position="366"/>
        <end position="389"/>
    </location>
</feature>
<gene>
    <name evidence="3" type="ORF">FPZ41_15020</name>
</gene>
<dbReference type="InterPro" id="IPR029032">
    <property type="entry name" value="AhpD-like"/>
</dbReference>
<feature type="region of interest" description="Disordered" evidence="1">
    <location>
        <begin position="146"/>
        <end position="178"/>
    </location>
</feature>
<dbReference type="PANTHER" id="PTHR35446">
    <property type="entry name" value="SI:CH211-175M2.5"/>
    <property type="match status" value="1"/>
</dbReference>
<accession>A0A5N8WSK3</accession>
<evidence type="ECO:0000259" key="2">
    <source>
        <dbReference type="Pfam" id="PF02627"/>
    </source>
</evidence>
<keyword evidence="4" id="KW-1185">Reference proteome</keyword>
<dbReference type="EMBL" id="VMNX01000045">
    <property type="protein sequence ID" value="MPY49806.1"/>
    <property type="molecule type" value="Genomic_DNA"/>
</dbReference>